<organism evidence="4 5">
    <name type="scientific">Rubripirellula lacrimiformis</name>
    <dbReference type="NCBI Taxonomy" id="1930273"/>
    <lineage>
        <taxon>Bacteria</taxon>
        <taxon>Pseudomonadati</taxon>
        <taxon>Planctomycetota</taxon>
        <taxon>Planctomycetia</taxon>
        <taxon>Pirellulales</taxon>
        <taxon>Pirellulaceae</taxon>
        <taxon>Rubripirellula</taxon>
    </lineage>
</organism>
<dbReference type="InterPro" id="IPR013517">
    <property type="entry name" value="FG-GAP"/>
</dbReference>
<dbReference type="Pfam" id="PF07593">
    <property type="entry name" value="UnbV_ASPIC"/>
    <property type="match status" value="1"/>
</dbReference>
<dbReference type="Gene3D" id="2.130.10.130">
    <property type="entry name" value="Integrin alpha, N-terminal"/>
    <property type="match status" value="2"/>
</dbReference>
<evidence type="ECO:0000313" key="4">
    <source>
        <dbReference type="EMBL" id="QDT06634.1"/>
    </source>
</evidence>
<dbReference type="SUPFAM" id="SSF69318">
    <property type="entry name" value="Integrin alpha N-terminal domain"/>
    <property type="match status" value="1"/>
</dbReference>
<reference evidence="4 5" key="1">
    <citation type="submission" date="2019-02" db="EMBL/GenBank/DDBJ databases">
        <title>Deep-cultivation of Planctomycetes and their phenomic and genomic characterization uncovers novel biology.</title>
        <authorList>
            <person name="Wiegand S."/>
            <person name="Jogler M."/>
            <person name="Boedeker C."/>
            <person name="Pinto D."/>
            <person name="Vollmers J."/>
            <person name="Rivas-Marin E."/>
            <person name="Kohn T."/>
            <person name="Peeters S.H."/>
            <person name="Heuer A."/>
            <person name="Rast P."/>
            <person name="Oberbeckmann S."/>
            <person name="Bunk B."/>
            <person name="Jeske O."/>
            <person name="Meyerdierks A."/>
            <person name="Storesund J.E."/>
            <person name="Kallscheuer N."/>
            <person name="Luecker S."/>
            <person name="Lage O.M."/>
            <person name="Pohl T."/>
            <person name="Merkel B.J."/>
            <person name="Hornburger P."/>
            <person name="Mueller R.-W."/>
            <person name="Bruemmer F."/>
            <person name="Labrenz M."/>
            <person name="Spormann A.M."/>
            <person name="Op den Camp H."/>
            <person name="Overmann J."/>
            <person name="Amann R."/>
            <person name="Jetten M.S.M."/>
            <person name="Mascher T."/>
            <person name="Medema M.H."/>
            <person name="Devos D.P."/>
            <person name="Kaster A.-K."/>
            <person name="Ovreas L."/>
            <person name="Rohde M."/>
            <person name="Galperin M.Y."/>
            <person name="Jogler C."/>
        </authorList>
    </citation>
    <scope>NUCLEOTIDE SEQUENCE [LARGE SCALE GENOMIC DNA]</scope>
    <source>
        <strain evidence="4 5">K22_7</strain>
    </source>
</reference>
<feature type="region of interest" description="Disordered" evidence="2">
    <location>
        <begin position="110"/>
        <end position="162"/>
    </location>
</feature>
<evidence type="ECO:0000256" key="1">
    <source>
        <dbReference type="ARBA" id="ARBA00022729"/>
    </source>
</evidence>
<dbReference type="PANTHER" id="PTHR16026">
    <property type="entry name" value="CARTILAGE ACIDIC PROTEIN 1"/>
    <property type="match status" value="1"/>
</dbReference>
<dbReference type="Pfam" id="PF13517">
    <property type="entry name" value="FG-GAP_3"/>
    <property type="match status" value="1"/>
</dbReference>
<feature type="compositionally biased region" description="Polar residues" evidence="2">
    <location>
        <begin position="126"/>
        <end position="139"/>
    </location>
</feature>
<accession>A0A517NHM5</accession>
<protein>
    <submittedName>
        <fullName evidence="4">ASPIC and UnbV</fullName>
    </submittedName>
</protein>
<dbReference type="InterPro" id="IPR011519">
    <property type="entry name" value="UnbV_ASPIC"/>
</dbReference>
<feature type="domain" description="ASPIC/UnbV" evidence="3">
    <location>
        <begin position="1042"/>
        <end position="1102"/>
    </location>
</feature>
<dbReference type="PANTHER" id="PTHR16026:SF0">
    <property type="entry name" value="CARTILAGE ACIDIC PROTEIN 1"/>
    <property type="match status" value="1"/>
</dbReference>
<dbReference type="EMBL" id="CP036525">
    <property type="protein sequence ID" value="QDT06634.1"/>
    <property type="molecule type" value="Genomic_DNA"/>
</dbReference>
<evidence type="ECO:0000256" key="2">
    <source>
        <dbReference type="SAM" id="MobiDB-lite"/>
    </source>
</evidence>
<proteinExistence type="predicted"/>
<dbReference type="Gene3D" id="1.25.40.10">
    <property type="entry name" value="Tetratricopeptide repeat domain"/>
    <property type="match status" value="2"/>
</dbReference>
<dbReference type="InterPro" id="IPR027039">
    <property type="entry name" value="Crtac1"/>
</dbReference>
<dbReference type="InterPro" id="IPR028994">
    <property type="entry name" value="Integrin_alpha_N"/>
</dbReference>
<sequence>MPATDGSSPKSTQLLVLEWRTLSSKVAAALTQDRHRGSPRRQQKFYPEPAGIRIRWGTSALPSLSAGHFSMRSDPVLDDHRPKKHLRPCSLLQGWFAVLLLLAIGCGPPSRAPTDQAPTDRAPTDQAPTDQAPTDQAPTDQAADPVAVQPGKNSLDDVDPAAARSDVVESKVVPFQAEHVQMLIQSQGFAEADAILRSHLVANPDDPVAVFTLAQLMAAQGDLENAVQTLQQPIIQNSDAALPALGTASEWLIQLGRPEEAIGCYRKILAAVPDSAMVHRRLAKLLTQMGRPHAAKRSLRSLCRSGDIRRSELATLISVGDTVAADSIGAVAKARELFKQRSYQAAADLLASEFQAAEDESPGKFVPPDVQAFRTRILAESQQDEAALKRIDDANRFQKMYSDYWAAKGILSLRQGDTDAAIAQLSVAVSIDGTDAASIQRLSQAYLTAGDDTSAEKWEVRFRHLLKSMRLSNQIATMTGTDDPAAGDAIAKTMDELADRLEPLDRPLEAVLWRSMAASHRGDSAEQMTPLQTEFNRLAKSPDAFPPTGMKWPKGDAGKFPFASRQSGATPLAWKHHSCPNPPETARWNNVAESVGLDHQFRVAASDQSDGFTIYQALGGGVAALDYDLDGACDLYFAQGAADPPEFKTDASNPLYRNLGQKVVEVSQWAGSSEDSYSIGVTAGDWNQDGFDDLAINQFGSVVVLTNNTDGTFRRDVMITKPTTWMPASIAIADVNADQWMDLIVLAYAESEKIWDKPPRNEQGRPTYLIGPASFAGAPNLVVFGTEQGWESDATEVISPKMENPDTSLGIVVGLRNPHQDSSGGNPIFVGNDQRNDRLWSCSSGKDRNWKENAMVRGCAFGSYGNPSASMGIAAADLNQDGLTDLHITNFQNEPSSLFHGCQSGFRDFSIRSGMHRHSFDVLGFGTAAVDFDLNGLPELIVTNGYIDDSTDSTGPFKQPMQLLVFKDRRYQLQKVDDESGYWGVPHVGRAMARLDFDRDGLQDVAVTNLNEKSAILVNRTPTSHHWIRLRLVGTQSCRDPIGASVKVFAGDRTYHHQVTTGDGYLCRDEPEIVLGLGDHQGPVRVSVTWPSGQTQDFDGLTGDLSWVIAESHADAFRLDP</sequence>
<dbReference type="Proteomes" id="UP000318538">
    <property type="component" value="Chromosome"/>
</dbReference>
<evidence type="ECO:0000313" key="5">
    <source>
        <dbReference type="Proteomes" id="UP000318538"/>
    </source>
</evidence>
<keyword evidence="5" id="KW-1185">Reference proteome</keyword>
<keyword evidence="1" id="KW-0732">Signal</keyword>
<dbReference type="SUPFAM" id="SSF48452">
    <property type="entry name" value="TPR-like"/>
    <property type="match status" value="1"/>
</dbReference>
<evidence type="ECO:0000259" key="3">
    <source>
        <dbReference type="Pfam" id="PF07593"/>
    </source>
</evidence>
<gene>
    <name evidence="4" type="ORF">K227x_50500</name>
</gene>
<dbReference type="InterPro" id="IPR011990">
    <property type="entry name" value="TPR-like_helical_dom_sf"/>
</dbReference>
<dbReference type="KEGG" id="rlc:K227x_50500"/>
<name>A0A517NHM5_9BACT</name>
<dbReference type="AlphaFoldDB" id="A0A517NHM5"/>